<reference evidence="1 2" key="1">
    <citation type="submission" date="2019-03" db="EMBL/GenBank/DDBJ databases">
        <title>Deep-cultivation of Planctomycetes and their phenomic and genomic characterization uncovers novel biology.</title>
        <authorList>
            <person name="Wiegand S."/>
            <person name="Jogler M."/>
            <person name="Boedeker C."/>
            <person name="Pinto D."/>
            <person name="Vollmers J."/>
            <person name="Rivas-Marin E."/>
            <person name="Kohn T."/>
            <person name="Peeters S.H."/>
            <person name="Heuer A."/>
            <person name="Rast P."/>
            <person name="Oberbeckmann S."/>
            <person name="Bunk B."/>
            <person name="Jeske O."/>
            <person name="Meyerdierks A."/>
            <person name="Storesund J.E."/>
            <person name="Kallscheuer N."/>
            <person name="Luecker S."/>
            <person name="Lage O.M."/>
            <person name="Pohl T."/>
            <person name="Merkel B.J."/>
            <person name="Hornburger P."/>
            <person name="Mueller R.-W."/>
            <person name="Bruemmer F."/>
            <person name="Labrenz M."/>
            <person name="Spormann A.M."/>
            <person name="Op den Camp H."/>
            <person name="Overmann J."/>
            <person name="Amann R."/>
            <person name="Jetten M.S.M."/>
            <person name="Mascher T."/>
            <person name="Medema M.H."/>
            <person name="Devos D.P."/>
            <person name="Kaster A.-K."/>
            <person name="Ovreas L."/>
            <person name="Rohde M."/>
            <person name="Galperin M.Y."/>
            <person name="Jogler C."/>
        </authorList>
    </citation>
    <scope>NUCLEOTIDE SEQUENCE [LARGE SCALE GENOMIC DNA]</scope>
    <source>
        <strain evidence="1 2">Enr10</strain>
    </source>
</reference>
<proteinExistence type="predicted"/>
<protein>
    <submittedName>
        <fullName evidence="1">Uncharacterized protein</fullName>
    </submittedName>
</protein>
<evidence type="ECO:0000313" key="2">
    <source>
        <dbReference type="Proteomes" id="UP000315647"/>
    </source>
</evidence>
<name>A0A517Q8C4_9PLAN</name>
<dbReference type="RefSeq" id="WP_145450584.1">
    <property type="nucleotide sequence ID" value="NZ_CP037421.1"/>
</dbReference>
<organism evidence="1 2">
    <name type="scientific">Gimesia panareensis</name>
    <dbReference type="NCBI Taxonomy" id="2527978"/>
    <lineage>
        <taxon>Bacteria</taxon>
        <taxon>Pseudomonadati</taxon>
        <taxon>Planctomycetota</taxon>
        <taxon>Planctomycetia</taxon>
        <taxon>Planctomycetales</taxon>
        <taxon>Planctomycetaceae</taxon>
        <taxon>Gimesia</taxon>
    </lineage>
</organism>
<evidence type="ECO:0000313" key="1">
    <source>
        <dbReference type="EMBL" id="QDT27867.1"/>
    </source>
</evidence>
<gene>
    <name evidence="1" type="ORF">Enr10x_32020</name>
</gene>
<sequence>MSSNLNSIDSEGTDQNVFDLPPSARTFTAFLRAGVVLSDSDETINLTTNQLIRIAKEFDKELNSIIVENERRFRMCLDERFAFEAKYEEVLRHYEDPSEVEKRRLHENYCYLAQSGSNGIKLLDAISSHNGILPLTELAKFVNASSEFYKTISLLYAARIVEWVEDGLAMTEEGNDFLKGLDLTTF</sequence>
<dbReference type="EMBL" id="CP037421">
    <property type="protein sequence ID" value="QDT27867.1"/>
    <property type="molecule type" value="Genomic_DNA"/>
</dbReference>
<keyword evidence="2" id="KW-1185">Reference proteome</keyword>
<dbReference type="Proteomes" id="UP000315647">
    <property type="component" value="Chromosome"/>
</dbReference>
<accession>A0A517Q8C4</accession>
<dbReference type="AlphaFoldDB" id="A0A517Q8C4"/>